<keyword evidence="9" id="KW-1185">Reference proteome</keyword>
<reference evidence="8 9" key="1">
    <citation type="journal article" date="2024" name="Science">
        <title>Giant polyketide synthase enzymes in the biosynthesis of giant marine polyether toxins.</title>
        <authorList>
            <person name="Fallon T.R."/>
            <person name="Shende V.V."/>
            <person name="Wierzbicki I.H."/>
            <person name="Pendleton A.L."/>
            <person name="Watervoot N.F."/>
            <person name="Auber R.P."/>
            <person name="Gonzalez D.J."/>
            <person name="Wisecaver J.H."/>
            <person name="Moore B.S."/>
        </authorList>
    </citation>
    <scope>NUCLEOTIDE SEQUENCE [LARGE SCALE GENOMIC DNA]</scope>
    <source>
        <strain evidence="8 9">12B1</strain>
    </source>
</reference>
<evidence type="ECO:0000256" key="5">
    <source>
        <dbReference type="RuleBase" id="RU003557"/>
    </source>
</evidence>
<dbReference type="InterPro" id="IPR016039">
    <property type="entry name" value="Thiolase-like"/>
</dbReference>
<sequence>MPTRIFIVAAKRTAFGAFGGKLMQLSSTDLCVHATKAALSAGGISPSVVDTVVVGNVAQTSIDAPYVARHVALKAGMEIDTPALNVNRLCGSGFQSVVSVAQEILLGEAELGVAAGTESMSQAPMSIYGHNVRFGTKLGADLRQVDTLWASLTDTHGGCAMGVTAENLASDHGITRQMSDEYALQSQTRYQEAKAKGIFASEICPISLKTKKGEEVFDADEHPRPTSLEKMAKLSPTFKKDGVVTAAAASGICDGAGALVLASGEAVSKYGLTPLAELVSYASVGVDPTRMGIGPVPAIKKALAKAGMSIGEVDLVDINEAFAPQFLACAKELGLDMAKTNVCGGAIALGHPLGASGSRITAHLAHAIAEGRAKTAVGSACIGGGQGIAVVLKAC</sequence>
<dbReference type="Pfam" id="PF02803">
    <property type="entry name" value="Thiolase_C"/>
    <property type="match status" value="1"/>
</dbReference>
<evidence type="ECO:0000259" key="6">
    <source>
        <dbReference type="Pfam" id="PF00108"/>
    </source>
</evidence>
<dbReference type="InterPro" id="IPR020613">
    <property type="entry name" value="Thiolase_CS"/>
</dbReference>
<dbReference type="PROSITE" id="PS00737">
    <property type="entry name" value="THIOLASE_2"/>
    <property type="match status" value="1"/>
</dbReference>
<feature type="domain" description="Thiolase C-terminal" evidence="7">
    <location>
        <begin position="272"/>
        <end position="393"/>
    </location>
</feature>
<dbReference type="PANTHER" id="PTHR18919:SF107">
    <property type="entry name" value="ACETYL-COA ACETYLTRANSFERASE, CYTOSOLIC"/>
    <property type="match status" value="1"/>
</dbReference>
<feature type="active site" description="Proton acceptor" evidence="4">
    <location>
        <position position="381"/>
    </location>
</feature>
<dbReference type="AlphaFoldDB" id="A0AB34JAB4"/>
<dbReference type="FunFam" id="3.40.47.10:FF:000010">
    <property type="entry name" value="Acetyl-CoA acetyltransferase (Thiolase)"/>
    <property type="match status" value="1"/>
</dbReference>
<evidence type="ECO:0000256" key="4">
    <source>
        <dbReference type="PIRSR" id="PIRSR000429-1"/>
    </source>
</evidence>
<evidence type="ECO:0000256" key="1">
    <source>
        <dbReference type="ARBA" id="ARBA00010982"/>
    </source>
</evidence>
<dbReference type="NCBIfam" id="TIGR01930">
    <property type="entry name" value="AcCoA-C-Actrans"/>
    <property type="match status" value="1"/>
</dbReference>
<keyword evidence="3 5" id="KW-0012">Acyltransferase</keyword>
<evidence type="ECO:0000256" key="2">
    <source>
        <dbReference type="ARBA" id="ARBA00022679"/>
    </source>
</evidence>
<evidence type="ECO:0000256" key="3">
    <source>
        <dbReference type="ARBA" id="ARBA00023315"/>
    </source>
</evidence>
<dbReference type="GO" id="GO:0003985">
    <property type="term" value="F:acetyl-CoA C-acetyltransferase activity"/>
    <property type="evidence" value="ECO:0007669"/>
    <property type="project" value="TreeGrafter"/>
</dbReference>
<protein>
    <submittedName>
        <fullName evidence="8">Uncharacterized protein</fullName>
    </submittedName>
</protein>
<gene>
    <name evidence="8" type="ORF">AB1Y20_002845</name>
</gene>
<evidence type="ECO:0000313" key="9">
    <source>
        <dbReference type="Proteomes" id="UP001515480"/>
    </source>
</evidence>
<dbReference type="InterPro" id="IPR020615">
    <property type="entry name" value="Thiolase_acyl_enz_int_AS"/>
</dbReference>
<dbReference type="Gene3D" id="3.40.47.10">
    <property type="match status" value="2"/>
</dbReference>
<dbReference type="PANTHER" id="PTHR18919">
    <property type="entry name" value="ACETYL-COA C-ACYLTRANSFERASE"/>
    <property type="match status" value="1"/>
</dbReference>
<dbReference type="PROSITE" id="PS00099">
    <property type="entry name" value="THIOLASE_3"/>
    <property type="match status" value="1"/>
</dbReference>
<dbReference type="GO" id="GO:0005739">
    <property type="term" value="C:mitochondrion"/>
    <property type="evidence" value="ECO:0007669"/>
    <property type="project" value="TreeGrafter"/>
</dbReference>
<dbReference type="InterPro" id="IPR020610">
    <property type="entry name" value="Thiolase_AS"/>
</dbReference>
<evidence type="ECO:0000313" key="8">
    <source>
        <dbReference type="EMBL" id="KAL1518556.1"/>
    </source>
</evidence>
<dbReference type="Proteomes" id="UP001515480">
    <property type="component" value="Unassembled WGS sequence"/>
</dbReference>
<dbReference type="PIRSF" id="PIRSF000429">
    <property type="entry name" value="Ac-CoA_Ac_transf"/>
    <property type="match status" value="1"/>
</dbReference>
<dbReference type="InterPro" id="IPR020617">
    <property type="entry name" value="Thiolase_C"/>
</dbReference>
<name>A0AB34JAB4_PRYPA</name>
<accession>A0AB34JAB4</accession>
<evidence type="ECO:0000259" key="7">
    <source>
        <dbReference type="Pfam" id="PF02803"/>
    </source>
</evidence>
<proteinExistence type="inferred from homology"/>
<dbReference type="CDD" id="cd00751">
    <property type="entry name" value="thiolase"/>
    <property type="match status" value="1"/>
</dbReference>
<dbReference type="SUPFAM" id="SSF53901">
    <property type="entry name" value="Thiolase-like"/>
    <property type="match status" value="2"/>
</dbReference>
<dbReference type="InterPro" id="IPR020616">
    <property type="entry name" value="Thiolase_N"/>
</dbReference>
<dbReference type="EMBL" id="JBGBPQ010000010">
    <property type="protein sequence ID" value="KAL1518556.1"/>
    <property type="molecule type" value="Genomic_DNA"/>
</dbReference>
<comment type="caution">
    <text evidence="8">The sequence shown here is derived from an EMBL/GenBank/DDBJ whole genome shotgun (WGS) entry which is preliminary data.</text>
</comment>
<feature type="active site" description="Proton acceptor" evidence="4">
    <location>
        <position position="351"/>
    </location>
</feature>
<keyword evidence="2 5" id="KW-0808">Transferase</keyword>
<feature type="domain" description="Thiolase N-terminal" evidence="6">
    <location>
        <begin position="5"/>
        <end position="263"/>
    </location>
</feature>
<feature type="active site" description="Acyl-thioester intermediate" evidence="4">
    <location>
        <position position="90"/>
    </location>
</feature>
<comment type="similarity">
    <text evidence="1 5">Belongs to the thiolase-like superfamily. Thiolase family.</text>
</comment>
<dbReference type="GO" id="GO:0006635">
    <property type="term" value="P:fatty acid beta-oxidation"/>
    <property type="evidence" value="ECO:0007669"/>
    <property type="project" value="TreeGrafter"/>
</dbReference>
<organism evidence="8 9">
    <name type="scientific">Prymnesium parvum</name>
    <name type="common">Toxic golden alga</name>
    <dbReference type="NCBI Taxonomy" id="97485"/>
    <lineage>
        <taxon>Eukaryota</taxon>
        <taxon>Haptista</taxon>
        <taxon>Haptophyta</taxon>
        <taxon>Prymnesiophyceae</taxon>
        <taxon>Prymnesiales</taxon>
        <taxon>Prymnesiaceae</taxon>
        <taxon>Prymnesium</taxon>
    </lineage>
</organism>
<dbReference type="InterPro" id="IPR002155">
    <property type="entry name" value="Thiolase"/>
</dbReference>
<dbReference type="Pfam" id="PF00108">
    <property type="entry name" value="Thiolase_N"/>
    <property type="match status" value="1"/>
</dbReference>
<dbReference type="PROSITE" id="PS00098">
    <property type="entry name" value="THIOLASE_1"/>
    <property type="match status" value="1"/>
</dbReference>